<keyword evidence="2" id="KW-1185">Reference proteome</keyword>
<comment type="caution">
    <text evidence="1">The sequence shown here is derived from an EMBL/GenBank/DDBJ whole genome shotgun (WGS) entry which is preliminary data.</text>
</comment>
<organism evidence="1 2">
    <name type="scientific">Diphasiastrum complanatum</name>
    <name type="common">Issler's clubmoss</name>
    <name type="synonym">Lycopodium complanatum</name>
    <dbReference type="NCBI Taxonomy" id="34168"/>
    <lineage>
        <taxon>Eukaryota</taxon>
        <taxon>Viridiplantae</taxon>
        <taxon>Streptophyta</taxon>
        <taxon>Embryophyta</taxon>
        <taxon>Tracheophyta</taxon>
        <taxon>Lycopodiopsida</taxon>
        <taxon>Lycopodiales</taxon>
        <taxon>Lycopodiaceae</taxon>
        <taxon>Lycopodioideae</taxon>
        <taxon>Diphasiastrum</taxon>
    </lineage>
</organism>
<dbReference type="Proteomes" id="UP001162992">
    <property type="component" value="Chromosome 3"/>
</dbReference>
<evidence type="ECO:0000313" key="1">
    <source>
        <dbReference type="EMBL" id="KAJ7561403.1"/>
    </source>
</evidence>
<accession>A0ACC2E4D0</accession>
<gene>
    <name evidence="1" type="ORF">O6H91_03G027100</name>
</gene>
<name>A0ACC2E4D0_DIPCM</name>
<reference evidence="2" key="1">
    <citation type="journal article" date="2024" name="Proc. Natl. Acad. Sci. U.S.A.">
        <title>Extraordinary preservation of gene collinearity over three hundred million years revealed in homosporous lycophytes.</title>
        <authorList>
            <person name="Li C."/>
            <person name="Wickell D."/>
            <person name="Kuo L.Y."/>
            <person name="Chen X."/>
            <person name="Nie B."/>
            <person name="Liao X."/>
            <person name="Peng D."/>
            <person name="Ji J."/>
            <person name="Jenkins J."/>
            <person name="Williams M."/>
            <person name="Shu S."/>
            <person name="Plott C."/>
            <person name="Barry K."/>
            <person name="Rajasekar S."/>
            <person name="Grimwood J."/>
            <person name="Han X."/>
            <person name="Sun S."/>
            <person name="Hou Z."/>
            <person name="He W."/>
            <person name="Dai G."/>
            <person name="Sun C."/>
            <person name="Schmutz J."/>
            <person name="Leebens-Mack J.H."/>
            <person name="Li F.W."/>
            <person name="Wang L."/>
        </authorList>
    </citation>
    <scope>NUCLEOTIDE SEQUENCE [LARGE SCALE GENOMIC DNA]</scope>
    <source>
        <strain evidence="2">cv. PW_Plant_1</strain>
    </source>
</reference>
<dbReference type="EMBL" id="CM055094">
    <property type="protein sequence ID" value="KAJ7561403.1"/>
    <property type="molecule type" value="Genomic_DNA"/>
</dbReference>
<protein>
    <submittedName>
        <fullName evidence="1">Uncharacterized protein</fullName>
    </submittedName>
</protein>
<proteinExistence type="predicted"/>
<evidence type="ECO:0000313" key="2">
    <source>
        <dbReference type="Proteomes" id="UP001162992"/>
    </source>
</evidence>
<sequence length="116" mass="13268">MGDSDFKLRRPCAGQDEVSASDILMVQHLIERCLLLYMDCEECVKAIAQNADVNPIVIRTVWNGLVKENREFFSAYERHRADRDDLFSSQALVAARTKSHCQKQRNEKLISSDPPN</sequence>